<feature type="transmembrane region" description="Helical" evidence="10">
    <location>
        <begin position="306"/>
        <end position="328"/>
    </location>
</feature>
<comment type="subcellular location">
    <subcellularLocation>
        <location evidence="1 10">Cell membrane</location>
        <topology evidence="1 10">Multi-pass membrane protein</topology>
    </subcellularLocation>
</comment>
<keyword evidence="7" id="KW-0972">Capsule biogenesis/degradation</keyword>
<dbReference type="KEGG" id="ibu:IB211_02087c"/>
<dbReference type="EMBL" id="CP011307">
    <property type="protein sequence ID" value="ALP94478.1"/>
    <property type="molecule type" value="Genomic_DNA"/>
</dbReference>
<evidence type="ECO:0000256" key="1">
    <source>
        <dbReference type="ARBA" id="ARBA00004651"/>
    </source>
</evidence>
<keyword evidence="4 10" id="KW-1003">Cell membrane</keyword>
<accession>A0A0S2W556</accession>
<dbReference type="Pfam" id="PF01061">
    <property type="entry name" value="ABC2_membrane"/>
    <property type="match status" value="1"/>
</dbReference>
<keyword evidence="8 10" id="KW-1133">Transmembrane helix</keyword>
<dbReference type="GO" id="GO:0015920">
    <property type="term" value="P:lipopolysaccharide transport"/>
    <property type="evidence" value="ECO:0007669"/>
    <property type="project" value="TreeGrafter"/>
</dbReference>
<dbReference type="PRINTS" id="PR00164">
    <property type="entry name" value="ABC2TRNSPORT"/>
</dbReference>
<name>A0A0S2W556_9FIRM</name>
<dbReference type="PROSITE" id="PS51012">
    <property type="entry name" value="ABC_TM2"/>
    <property type="match status" value="1"/>
</dbReference>
<evidence type="ECO:0000256" key="2">
    <source>
        <dbReference type="ARBA" id="ARBA00007783"/>
    </source>
</evidence>
<dbReference type="Proteomes" id="UP000064844">
    <property type="component" value="Chromosome"/>
</dbReference>
<evidence type="ECO:0000256" key="7">
    <source>
        <dbReference type="ARBA" id="ARBA00022903"/>
    </source>
</evidence>
<feature type="transmembrane region" description="Helical" evidence="10">
    <location>
        <begin position="205"/>
        <end position="225"/>
    </location>
</feature>
<dbReference type="PANTHER" id="PTHR30413:SF10">
    <property type="entry name" value="CAPSULE POLYSACCHARIDE EXPORT INNER-MEMBRANE PROTEIN CTRC"/>
    <property type="match status" value="1"/>
</dbReference>
<evidence type="ECO:0000256" key="4">
    <source>
        <dbReference type="ARBA" id="ARBA00022475"/>
    </source>
</evidence>
<dbReference type="GO" id="GO:0140359">
    <property type="term" value="F:ABC-type transporter activity"/>
    <property type="evidence" value="ECO:0007669"/>
    <property type="project" value="InterPro"/>
</dbReference>
<keyword evidence="9 10" id="KW-0472">Membrane</keyword>
<dbReference type="InterPro" id="IPR047817">
    <property type="entry name" value="ABC2_TM_bact-type"/>
</dbReference>
<feature type="transmembrane region" description="Helical" evidence="10">
    <location>
        <begin position="265"/>
        <end position="286"/>
    </location>
</feature>
<feature type="transmembrane region" description="Helical" evidence="10">
    <location>
        <begin position="406"/>
        <end position="423"/>
    </location>
</feature>
<evidence type="ECO:0000313" key="13">
    <source>
        <dbReference type="Proteomes" id="UP000064844"/>
    </source>
</evidence>
<dbReference type="PANTHER" id="PTHR30413">
    <property type="entry name" value="INNER MEMBRANE TRANSPORT PERMEASE"/>
    <property type="match status" value="1"/>
</dbReference>
<dbReference type="AlphaFoldDB" id="A0A0S2W556"/>
<feature type="transmembrane region" description="Helical" evidence="10">
    <location>
        <begin position="349"/>
        <end position="368"/>
    </location>
</feature>
<evidence type="ECO:0000256" key="5">
    <source>
        <dbReference type="ARBA" id="ARBA00022597"/>
    </source>
</evidence>
<reference evidence="12 13" key="1">
    <citation type="journal article" date="2015" name="Nat. Commun.">
        <title>Production of butyrate from lysine and the Amadori product fructoselysine by a human gut commensal.</title>
        <authorList>
            <person name="Bui T.P."/>
            <person name="Ritari J."/>
            <person name="Boeren S."/>
            <person name="de Waard P."/>
            <person name="Plugge C.M."/>
            <person name="de Vos W.M."/>
        </authorList>
    </citation>
    <scope>NUCLEOTIDE SEQUENCE [LARGE SCALE GENOMIC DNA]</scope>
    <source>
        <strain evidence="12 13">AF211</strain>
    </source>
</reference>
<feature type="transmembrane region" description="Helical" evidence="10">
    <location>
        <begin position="462"/>
        <end position="481"/>
    </location>
</feature>
<evidence type="ECO:0000256" key="9">
    <source>
        <dbReference type="ARBA" id="ARBA00023136"/>
    </source>
</evidence>
<evidence type="ECO:0000256" key="8">
    <source>
        <dbReference type="ARBA" id="ARBA00022989"/>
    </source>
</evidence>
<feature type="transmembrane region" description="Helical" evidence="10">
    <location>
        <begin position="20"/>
        <end position="39"/>
    </location>
</feature>
<evidence type="ECO:0000313" key="12">
    <source>
        <dbReference type="EMBL" id="ALP94478.1"/>
    </source>
</evidence>
<evidence type="ECO:0000256" key="10">
    <source>
        <dbReference type="RuleBase" id="RU361157"/>
    </source>
</evidence>
<keyword evidence="3 10" id="KW-0813">Transport</keyword>
<proteinExistence type="inferred from homology"/>
<feature type="domain" description="ABC transmembrane type-2" evidence="11">
    <location>
        <begin position="266"/>
        <end position="484"/>
    </location>
</feature>
<evidence type="ECO:0000259" key="11">
    <source>
        <dbReference type="PROSITE" id="PS51012"/>
    </source>
</evidence>
<dbReference type="InterPro" id="IPR013525">
    <property type="entry name" value="ABC2_TM"/>
</dbReference>
<comment type="similarity">
    <text evidence="2 10">Belongs to the ABC-2 integral membrane protein family.</text>
</comment>
<reference evidence="13" key="2">
    <citation type="submission" date="2015-04" db="EMBL/GenBank/DDBJ databases">
        <title>A butyrogenic pathway from the amino acid lysine in a human gut commensal.</title>
        <authorList>
            <person name="de Vos W.M."/>
            <person name="Bui N.T.P."/>
            <person name="Plugge C.M."/>
            <person name="Ritari J."/>
        </authorList>
    </citation>
    <scope>NUCLEOTIDE SEQUENCE [LARGE SCALE GENOMIC DNA]</scope>
    <source>
        <strain evidence="13">AF211</strain>
    </source>
</reference>
<dbReference type="STRING" id="1297617.IB211_02087c"/>
<keyword evidence="5" id="KW-0762">Sugar transport</keyword>
<dbReference type="GO" id="GO:0043190">
    <property type="term" value="C:ATP-binding cassette (ABC) transporter complex"/>
    <property type="evidence" value="ECO:0007669"/>
    <property type="project" value="InterPro"/>
</dbReference>
<gene>
    <name evidence="12" type="ORF">IB211_02087c</name>
</gene>
<keyword evidence="6 10" id="KW-0812">Transmembrane</keyword>
<evidence type="ECO:0000256" key="3">
    <source>
        <dbReference type="ARBA" id="ARBA00022448"/>
    </source>
</evidence>
<evidence type="ECO:0000256" key="6">
    <source>
        <dbReference type="ARBA" id="ARBA00022692"/>
    </source>
</evidence>
<dbReference type="PATRIC" id="fig|1297617.4.peg.2151"/>
<feature type="transmembrane region" description="Helical" evidence="10">
    <location>
        <begin position="374"/>
        <end position="399"/>
    </location>
</feature>
<sequence length="492" mass="54989">MKANAKQTTFDLKRICARCISVYVVLVILLYFLMGYQLHFRDSRGNIELQLAESGTVELVQGAVVEQTFSMKTQRLREVSVQWGTYYRPNSGTATMELYNQNDGTLVLSKTFDVAEITEGGLTTMTAEEPIEGLYDVPLLLRVYADSESGTAASPLMSVSAGVSVNEGSEKGQTPFSLTVNGQPAEGVLCFSATGEDYIWTGLHYWKFAAAMGAVIGLYLLGTYWRWKQGKHSFLANALVAMQKYRFLIKQLVDRDFKAKYKRSILGVLWSFLNPLLNMLVQYVVFSNMFKFDIPNFPVYLLCGNVVFSYFSESCGMALTSIVGNAGLITKVYVPKYIYPLTRIMSSMVNLLISLIPLFVVALLSGLVPTKAYLLLPVPLLCLAMFCLGLGMLLAAAMVFFRDIQFLWGVLTTIWMYLTPIFYPVSTLPEAVQTVVKMNPLYFYVTFVRTCVINGISPEPVMYAQCALMGLGMLLIGAFVFKRSQDKFVLYL</sequence>
<organism evidence="12 13">
    <name type="scientific">Intestinimonas butyriciproducens</name>
    <dbReference type="NCBI Taxonomy" id="1297617"/>
    <lineage>
        <taxon>Bacteria</taxon>
        <taxon>Bacillati</taxon>
        <taxon>Bacillota</taxon>
        <taxon>Clostridia</taxon>
        <taxon>Eubacteriales</taxon>
        <taxon>Intestinimonas</taxon>
    </lineage>
</organism>
<dbReference type="RefSeq" id="WP_082636065.1">
    <property type="nucleotide sequence ID" value="NZ_CP011307.1"/>
</dbReference>
<protein>
    <recommendedName>
        <fullName evidence="10">Transport permease protein</fullName>
    </recommendedName>
</protein>
<keyword evidence="13" id="KW-1185">Reference proteome</keyword>
<dbReference type="InterPro" id="IPR000412">
    <property type="entry name" value="ABC_2_transport"/>
</dbReference>